<gene>
    <name evidence="1" type="ORF">GCM10009737_28760</name>
</gene>
<dbReference type="EMBL" id="BAAAMY010000007">
    <property type="protein sequence ID" value="GAA1925265.1"/>
    <property type="molecule type" value="Genomic_DNA"/>
</dbReference>
<name>A0ABP5AXU4_9ACTN</name>
<proteinExistence type="predicted"/>
<reference evidence="2" key="1">
    <citation type="journal article" date="2019" name="Int. J. Syst. Evol. Microbiol.">
        <title>The Global Catalogue of Microorganisms (GCM) 10K type strain sequencing project: providing services to taxonomists for standard genome sequencing and annotation.</title>
        <authorList>
            <consortium name="The Broad Institute Genomics Platform"/>
            <consortium name="The Broad Institute Genome Sequencing Center for Infectious Disease"/>
            <person name="Wu L."/>
            <person name="Ma J."/>
        </authorList>
    </citation>
    <scope>NUCLEOTIDE SEQUENCE [LARGE SCALE GENOMIC DNA]</scope>
    <source>
        <strain evidence="2">JCM 14046</strain>
    </source>
</reference>
<protein>
    <submittedName>
        <fullName evidence="1">Uncharacterized protein</fullName>
    </submittedName>
</protein>
<evidence type="ECO:0000313" key="2">
    <source>
        <dbReference type="Proteomes" id="UP001501612"/>
    </source>
</evidence>
<evidence type="ECO:0000313" key="1">
    <source>
        <dbReference type="EMBL" id="GAA1925265.1"/>
    </source>
</evidence>
<organism evidence="1 2">
    <name type="scientific">Nocardioides lentus</name>
    <dbReference type="NCBI Taxonomy" id="338077"/>
    <lineage>
        <taxon>Bacteria</taxon>
        <taxon>Bacillati</taxon>
        <taxon>Actinomycetota</taxon>
        <taxon>Actinomycetes</taxon>
        <taxon>Propionibacteriales</taxon>
        <taxon>Nocardioidaceae</taxon>
        <taxon>Nocardioides</taxon>
    </lineage>
</organism>
<dbReference type="RefSeq" id="WP_344008259.1">
    <property type="nucleotide sequence ID" value="NZ_BAAAMY010000007.1"/>
</dbReference>
<accession>A0ABP5AXU4</accession>
<comment type="caution">
    <text evidence="1">The sequence shown here is derived from an EMBL/GenBank/DDBJ whole genome shotgun (WGS) entry which is preliminary data.</text>
</comment>
<dbReference type="Proteomes" id="UP001501612">
    <property type="component" value="Unassembled WGS sequence"/>
</dbReference>
<keyword evidence="2" id="KW-1185">Reference proteome</keyword>
<sequence>MSGPRSARWDRLREEAGWAALDRVAERVESAAESVADEVHLSAQLEVGLADLERTVLAVVDRRTAGRR</sequence>